<dbReference type="EMBL" id="LUGG01000002">
    <property type="protein sequence ID" value="OBZ77370.1"/>
    <property type="molecule type" value="Genomic_DNA"/>
</dbReference>
<gene>
    <name evidence="1" type="ORF">A0H81_01851</name>
</gene>
<proteinExistence type="predicted"/>
<reference evidence="1 2" key="1">
    <citation type="submission" date="2016-03" db="EMBL/GenBank/DDBJ databases">
        <title>Whole genome sequencing of Grifola frondosa 9006-11.</title>
        <authorList>
            <person name="Min B."/>
            <person name="Park H."/>
            <person name="Kim J.-G."/>
            <person name="Cho H."/>
            <person name="Oh Y.-L."/>
            <person name="Kong W.-S."/>
            <person name="Choi I.-G."/>
        </authorList>
    </citation>
    <scope>NUCLEOTIDE SEQUENCE [LARGE SCALE GENOMIC DNA]</scope>
    <source>
        <strain evidence="1 2">9006-11</strain>
    </source>
</reference>
<dbReference type="AlphaFoldDB" id="A0A1C7MKK3"/>
<dbReference type="Proteomes" id="UP000092993">
    <property type="component" value="Unassembled WGS sequence"/>
</dbReference>
<comment type="caution">
    <text evidence="1">The sequence shown here is derived from an EMBL/GenBank/DDBJ whole genome shotgun (WGS) entry which is preliminary data.</text>
</comment>
<sequence length="88" mass="9924">MLRFTTLLSPAYKGPCYYYVEGIFIGHGHKEDIGRVTLYNLSKSEPNDSSTEIWLAAHVEREQPAAAGLPHVPSQNAFCDLFDHFRTP</sequence>
<protein>
    <submittedName>
        <fullName evidence="1">Uncharacterized protein</fullName>
    </submittedName>
</protein>
<evidence type="ECO:0000313" key="1">
    <source>
        <dbReference type="EMBL" id="OBZ77370.1"/>
    </source>
</evidence>
<keyword evidence="2" id="KW-1185">Reference proteome</keyword>
<accession>A0A1C7MKK3</accession>
<organism evidence="1 2">
    <name type="scientific">Grifola frondosa</name>
    <name type="common">Maitake</name>
    <name type="synonym">Polyporus frondosus</name>
    <dbReference type="NCBI Taxonomy" id="5627"/>
    <lineage>
        <taxon>Eukaryota</taxon>
        <taxon>Fungi</taxon>
        <taxon>Dikarya</taxon>
        <taxon>Basidiomycota</taxon>
        <taxon>Agaricomycotina</taxon>
        <taxon>Agaricomycetes</taxon>
        <taxon>Polyporales</taxon>
        <taxon>Grifolaceae</taxon>
        <taxon>Grifola</taxon>
    </lineage>
</organism>
<evidence type="ECO:0000313" key="2">
    <source>
        <dbReference type="Proteomes" id="UP000092993"/>
    </source>
</evidence>
<name>A0A1C7MKK3_GRIFR</name>